<keyword evidence="2" id="KW-1185">Reference proteome</keyword>
<sequence>MTAGLPEWLPAQLRHAYDNAPAVRRLMDQVPVAPEDIRTTDDLVRIPVTTKDRLLELQHADPPFGGFLAVPPAELRHVFVSPGPLFDPQGPDELGLGFQRAFRAAGVGPGDIVLNTWSYHLVPAGLVMDEALLDVGATVVPGGVGNSETQAELILKLGVTVVLGSTQFFITLAETLTGRGHRLPDEWKVRLAFLGGEFGDWMAKRKRLEQQYGLTTSSAYATGDVGLIGYECAAQEGYHVGDNLVVQVCDPTSGEPLPDGERGEVVVTTSNRAYPLVRFGTGDVSYALPPCSCGDPAMRLAPLQGRVGQAVKAKEIFIYPRQAEETGLRLAGVDRAQVVVTRNGSRDHVLLRLETQEAAPGLVEQASQAFLALSRMRPDEVRCEAPGAIPADEPLVVDRRQP</sequence>
<evidence type="ECO:0000313" key="2">
    <source>
        <dbReference type="Proteomes" id="UP000198403"/>
    </source>
</evidence>
<dbReference type="AlphaFoldDB" id="A0A238X563"/>
<organism evidence="1 2">
    <name type="scientific">Blastococcus mobilis</name>
    <dbReference type="NCBI Taxonomy" id="1938746"/>
    <lineage>
        <taxon>Bacteria</taxon>
        <taxon>Bacillati</taxon>
        <taxon>Actinomycetota</taxon>
        <taxon>Actinomycetes</taxon>
        <taxon>Geodermatophilales</taxon>
        <taxon>Geodermatophilaceae</taxon>
        <taxon>Blastococcus</taxon>
    </lineage>
</organism>
<dbReference type="SUPFAM" id="SSF56801">
    <property type="entry name" value="Acetyl-CoA synthetase-like"/>
    <property type="match status" value="1"/>
</dbReference>
<dbReference type="RefSeq" id="WP_089336779.1">
    <property type="nucleotide sequence ID" value="NZ_FZNO01000011.1"/>
</dbReference>
<accession>A0A238X563</accession>
<dbReference type="PANTHER" id="PTHR43845">
    <property type="entry name" value="BLR5969 PROTEIN"/>
    <property type="match status" value="1"/>
</dbReference>
<protein>
    <submittedName>
        <fullName evidence="1">Phenylacetate-CoA ligase</fullName>
    </submittedName>
</protein>
<dbReference type="EMBL" id="FZNO01000011">
    <property type="protein sequence ID" value="SNR53738.1"/>
    <property type="molecule type" value="Genomic_DNA"/>
</dbReference>
<dbReference type="OrthoDB" id="580775at2"/>
<keyword evidence="1" id="KW-0436">Ligase</keyword>
<proteinExistence type="predicted"/>
<dbReference type="Proteomes" id="UP000198403">
    <property type="component" value="Unassembled WGS sequence"/>
</dbReference>
<name>A0A238X563_9ACTN</name>
<dbReference type="Gene3D" id="3.40.50.12780">
    <property type="entry name" value="N-terminal domain of ligase-like"/>
    <property type="match status" value="1"/>
</dbReference>
<dbReference type="InterPro" id="IPR042099">
    <property type="entry name" value="ANL_N_sf"/>
</dbReference>
<reference evidence="1 2" key="1">
    <citation type="submission" date="2017-06" db="EMBL/GenBank/DDBJ databases">
        <authorList>
            <person name="Kim H.J."/>
            <person name="Triplett B.A."/>
        </authorList>
    </citation>
    <scope>NUCLEOTIDE SEQUENCE [LARGE SCALE GENOMIC DNA]</scope>
    <source>
        <strain evidence="1 2">DSM 44272</strain>
    </source>
</reference>
<dbReference type="PANTHER" id="PTHR43845:SF1">
    <property type="entry name" value="BLR5969 PROTEIN"/>
    <property type="match status" value="1"/>
</dbReference>
<dbReference type="GO" id="GO:0016874">
    <property type="term" value="F:ligase activity"/>
    <property type="evidence" value="ECO:0007669"/>
    <property type="project" value="UniProtKB-KW"/>
</dbReference>
<gene>
    <name evidence="1" type="ORF">SAMN06272737_111125</name>
</gene>
<evidence type="ECO:0000313" key="1">
    <source>
        <dbReference type="EMBL" id="SNR53738.1"/>
    </source>
</evidence>